<name>A0ABW1DQ21_9DEIO</name>
<evidence type="ECO:0000256" key="1">
    <source>
        <dbReference type="SAM" id="SignalP"/>
    </source>
</evidence>
<gene>
    <name evidence="2" type="ORF">ACFPQ6_18300</name>
</gene>
<dbReference type="EMBL" id="JBHSOH010000044">
    <property type="protein sequence ID" value="MFC5850247.1"/>
    <property type="molecule type" value="Genomic_DNA"/>
</dbReference>
<evidence type="ECO:0000313" key="3">
    <source>
        <dbReference type="Proteomes" id="UP001595979"/>
    </source>
</evidence>
<keyword evidence="3" id="KW-1185">Reference proteome</keyword>
<protein>
    <recommendedName>
        <fullName evidence="4">Spore coat protein U domain-containing protein</fullName>
    </recommendedName>
</protein>
<feature type="chain" id="PRO_5046557339" description="Spore coat protein U domain-containing protein" evidence="1">
    <location>
        <begin position="18"/>
        <end position="154"/>
    </location>
</feature>
<comment type="caution">
    <text evidence="2">The sequence shown here is derived from an EMBL/GenBank/DDBJ whole genome shotgun (WGS) entry which is preliminary data.</text>
</comment>
<organism evidence="2 3">
    <name type="scientific">Deinococcus petrolearius</name>
    <dbReference type="NCBI Taxonomy" id="1751295"/>
    <lineage>
        <taxon>Bacteria</taxon>
        <taxon>Thermotogati</taxon>
        <taxon>Deinococcota</taxon>
        <taxon>Deinococci</taxon>
        <taxon>Deinococcales</taxon>
        <taxon>Deinococcaceae</taxon>
        <taxon>Deinococcus</taxon>
    </lineage>
</organism>
<accession>A0ABW1DQ21</accession>
<proteinExistence type="predicted"/>
<feature type="signal peptide" evidence="1">
    <location>
        <begin position="1"/>
        <end position="17"/>
    </location>
</feature>
<dbReference type="Proteomes" id="UP001595979">
    <property type="component" value="Unassembled WGS sequence"/>
</dbReference>
<dbReference type="RefSeq" id="WP_380052206.1">
    <property type="nucleotide sequence ID" value="NZ_JBHSOH010000044.1"/>
</dbReference>
<evidence type="ECO:0008006" key="4">
    <source>
        <dbReference type="Google" id="ProtNLM"/>
    </source>
</evidence>
<keyword evidence="1" id="KW-0732">Signal</keyword>
<evidence type="ECO:0000313" key="2">
    <source>
        <dbReference type="EMBL" id="MFC5850247.1"/>
    </source>
</evidence>
<reference evidence="3" key="1">
    <citation type="journal article" date="2019" name="Int. J. Syst. Evol. Microbiol.">
        <title>The Global Catalogue of Microorganisms (GCM) 10K type strain sequencing project: providing services to taxonomists for standard genome sequencing and annotation.</title>
        <authorList>
            <consortium name="The Broad Institute Genomics Platform"/>
            <consortium name="The Broad Institute Genome Sequencing Center for Infectious Disease"/>
            <person name="Wu L."/>
            <person name="Ma J."/>
        </authorList>
    </citation>
    <scope>NUCLEOTIDE SEQUENCE [LARGE SCALE GENOMIC DNA]</scope>
    <source>
        <strain evidence="3">CGMCC 1.15053</strain>
    </source>
</reference>
<sequence length="154" mass="16266">MLKVLLGLLCLGGTTLAQLGQTQVSQRQMNQIGGAVTDASGCVLNVPIVTLPTYQAASETRGTLEVQVVCARPTQRYRLTLTGWQITAQGDAVSASAAHTLRVEVLDAAPALGGQEWSGSQRLRFTLRVPAGQWGVSGGHYPHTLSVTLQQVGE</sequence>